<accession>A0A1B8NWF9</accession>
<name>A0A1B8NWF9_HALEL</name>
<proteinExistence type="predicted"/>
<dbReference type="EMBL" id="MAJD01000002">
    <property type="protein sequence ID" value="OBX34332.1"/>
    <property type="molecule type" value="Genomic_DNA"/>
</dbReference>
<comment type="caution">
    <text evidence="1">The sequence shown here is derived from an EMBL/GenBank/DDBJ whole genome shotgun (WGS) entry which is preliminary data.</text>
</comment>
<dbReference type="PATRIC" id="fig|2746.7.peg.3482"/>
<evidence type="ECO:0000313" key="1">
    <source>
        <dbReference type="EMBL" id="OBX34332.1"/>
    </source>
</evidence>
<dbReference type="AlphaFoldDB" id="A0A1B8NWF9"/>
<dbReference type="Proteomes" id="UP000092504">
    <property type="component" value="Unassembled WGS sequence"/>
</dbReference>
<protein>
    <submittedName>
        <fullName evidence="1">Uncharacterized protein</fullName>
    </submittedName>
</protein>
<sequence length="60" mass="6578">MTETRPAWPPRWPRALDARFGPPCPGAYRARPEDFQVEEVLGFAPEGQGSISGYGSRSAT</sequence>
<evidence type="ECO:0000313" key="2">
    <source>
        <dbReference type="Proteomes" id="UP000092504"/>
    </source>
</evidence>
<gene>
    <name evidence="1" type="ORF">A8U91_03385</name>
</gene>
<reference evidence="1 2" key="1">
    <citation type="submission" date="2016-06" db="EMBL/GenBank/DDBJ databases">
        <title>Genome sequence of halotolerant plant growth promoting strain of Halomonas elongata HEK1 isolated from salterns of Rann of Kutch, Gujarat, India.</title>
        <authorList>
            <person name="Gaba S."/>
            <person name="Singh R.N."/>
            <person name="Abrol S."/>
            <person name="Kaushik R."/>
            <person name="Saxena A.K."/>
        </authorList>
    </citation>
    <scope>NUCLEOTIDE SEQUENCE [LARGE SCALE GENOMIC DNA]</scope>
    <source>
        <strain evidence="1 2">HEK1</strain>
    </source>
</reference>
<organism evidence="1 2">
    <name type="scientific">Halomonas elongata</name>
    <dbReference type="NCBI Taxonomy" id="2746"/>
    <lineage>
        <taxon>Bacteria</taxon>
        <taxon>Pseudomonadati</taxon>
        <taxon>Pseudomonadota</taxon>
        <taxon>Gammaproteobacteria</taxon>
        <taxon>Oceanospirillales</taxon>
        <taxon>Halomonadaceae</taxon>
        <taxon>Halomonas</taxon>
    </lineage>
</organism>